<feature type="compositionally biased region" description="Low complexity" evidence="1">
    <location>
        <begin position="149"/>
        <end position="165"/>
    </location>
</feature>
<reference evidence="3 4" key="1">
    <citation type="submission" date="2019-07" db="EMBL/GenBank/DDBJ databases">
        <authorList>
            <person name="Kim J."/>
        </authorList>
    </citation>
    <scope>NUCLEOTIDE SEQUENCE [LARGE SCALE GENOMIC DNA]</scope>
    <source>
        <strain evidence="3 4">MJ1a</strain>
    </source>
</reference>
<dbReference type="Proteomes" id="UP000318010">
    <property type="component" value="Unassembled WGS sequence"/>
</dbReference>
<evidence type="ECO:0000313" key="4">
    <source>
        <dbReference type="Proteomes" id="UP000318010"/>
    </source>
</evidence>
<gene>
    <name evidence="3" type="ORF">FPZ42_05955</name>
</gene>
<feature type="region of interest" description="Disordered" evidence="1">
    <location>
        <begin position="148"/>
        <end position="282"/>
    </location>
</feature>
<feature type="chain" id="PRO_5022117381" description="YXWGXW repeat-containing protein" evidence="2">
    <location>
        <begin position="23"/>
        <end position="282"/>
    </location>
</feature>
<dbReference type="RefSeq" id="WP_146269591.1">
    <property type="nucleotide sequence ID" value="NZ_VOEI01000002.1"/>
</dbReference>
<name>A0A563U5F4_9SPHI</name>
<comment type="caution">
    <text evidence="3">The sequence shown here is derived from an EMBL/GenBank/DDBJ whole genome shotgun (WGS) entry which is preliminary data.</text>
</comment>
<accession>A0A563U5F4</accession>
<dbReference type="AlphaFoldDB" id="A0A563U5F4"/>
<sequence>MKRSVLLSAIIFGSLFYNSAKAQVSIHFGFNIPARPVYAPAPPPQPVDVYDDDDFDDSDDYYYLPEVEAYYSVPRHCYYYMNSGQWVSAAYLPGAYRNYDWRSFRHYEIRASRPYFNHDVYRNRWGGDFNRGRDWSRRGNVYAGGSYGGNNRWNGGYNRPDNNGGWNKGNRDRDNNWGGGRPDNGNWNRPDRNNNGGWGRGQQPNNDNRGNNGGWGQPRNNGGGWGGGQQQPQQQQDRGNGGGWGGRGRNNDGGNRGDRGGRGFAGQFAQTNGGINARQPRF</sequence>
<organism evidence="3 4">
    <name type="scientific">Mucilaginibacter achroorhodeus</name>
    <dbReference type="NCBI Taxonomy" id="2599294"/>
    <lineage>
        <taxon>Bacteria</taxon>
        <taxon>Pseudomonadati</taxon>
        <taxon>Bacteroidota</taxon>
        <taxon>Sphingobacteriia</taxon>
        <taxon>Sphingobacteriales</taxon>
        <taxon>Sphingobacteriaceae</taxon>
        <taxon>Mucilaginibacter</taxon>
    </lineage>
</organism>
<evidence type="ECO:0000256" key="1">
    <source>
        <dbReference type="SAM" id="MobiDB-lite"/>
    </source>
</evidence>
<evidence type="ECO:0000313" key="3">
    <source>
        <dbReference type="EMBL" id="TWR26586.1"/>
    </source>
</evidence>
<dbReference type="EMBL" id="VOEI01000002">
    <property type="protein sequence ID" value="TWR26586.1"/>
    <property type="molecule type" value="Genomic_DNA"/>
</dbReference>
<feature type="compositionally biased region" description="Low complexity" evidence="1">
    <location>
        <begin position="201"/>
        <end position="210"/>
    </location>
</feature>
<proteinExistence type="predicted"/>
<protein>
    <recommendedName>
        <fullName evidence="5">YXWGXW repeat-containing protein</fullName>
    </recommendedName>
</protein>
<keyword evidence="4" id="KW-1185">Reference proteome</keyword>
<evidence type="ECO:0000256" key="2">
    <source>
        <dbReference type="SAM" id="SignalP"/>
    </source>
</evidence>
<feature type="compositionally biased region" description="Gly residues" evidence="1">
    <location>
        <begin position="211"/>
        <end position="229"/>
    </location>
</feature>
<feature type="compositionally biased region" description="Gly residues" evidence="1">
    <location>
        <begin position="239"/>
        <end position="248"/>
    </location>
</feature>
<keyword evidence="2" id="KW-0732">Signal</keyword>
<feature type="signal peptide" evidence="2">
    <location>
        <begin position="1"/>
        <end position="22"/>
    </location>
</feature>
<dbReference type="OrthoDB" id="799522at2"/>
<evidence type="ECO:0008006" key="5">
    <source>
        <dbReference type="Google" id="ProtNLM"/>
    </source>
</evidence>